<comment type="similarity">
    <text evidence="1">Belongs to the class-IV pyridoxal-phosphate-dependent aminotransferase family.</text>
</comment>
<evidence type="ECO:0000256" key="1">
    <source>
        <dbReference type="ARBA" id="ARBA00009320"/>
    </source>
</evidence>
<proteinExistence type="inferred from homology"/>
<dbReference type="InterPro" id="IPR036038">
    <property type="entry name" value="Aminotransferase-like"/>
</dbReference>
<dbReference type="InterPro" id="IPR043131">
    <property type="entry name" value="BCAT-like_N"/>
</dbReference>
<dbReference type="Gene3D" id="3.30.470.10">
    <property type="match status" value="1"/>
</dbReference>
<name>A0ABN2FYK4_9ACTN</name>
<dbReference type="InterPro" id="IPR050571">
    <property type="entry name" value="Class-IV_PLP-Dep_Aminotrnsfr"/>
</dbReference>
<protein>
    <submittedName>
        <fullName evidence="2">Branched-chain amino acid transaminase</fullName>
    </submittedName>
</protein>
<evidence type="ECO:0000313" key="2">
    <source>
        <dbReference type="EMBL" id="GAA1661567.1"/>
    </source>
</evidence>
<dbReference type="RefSeq" id="WP_344307403.1">
    <property type="nucleotide sequence ID" value="NZ_BAAANY010000002.1"/>
</dbReference>
<dbReference type="Pfam" id="PF01063">
    <property type="entry name" value="Aminotran_4"/>
    <property type="match status" value="1"/>
</dbReference>
<evidence type="ECO:0000313" key="3">
    <source>
        <dbReference type="Proteomes" id="UP001500618"/>
    </source>
</evidence>
<dbReference type="InterPro" id="IPR001544">
    <property type="entry name" value="Aminotrans_IV"/>
</dbReference>
<dbReference type="PANTHER" id="PTHR42743:SF4">
    <property type="entry name" value="BRANCHED-CHAIN-AMINO-ACID AMINOTRANSFERASE-RELATED"/>
    <property type="match status" value="1"/>
</dbReference>
<accession>A0ABN2FYK4</accession>
<organism evidence="2 3">
    <name type="scientific">Fodinicola feengrottensis</name>
    <dbReference type="NCBI Taxonomy" id="435914"/>
    <lineage>
        <taxon>Bacteria</taxon>
        <taxon>Bacillati</taxon>
        <taxon>Actinomycetota</taxon>
        <taxon>Actinomycetes</taxon>
        <taxon>Mycobacteriales</taxon>
        <taxon>Fodinicola</taxon>
    </lineage>
</organism>
<reference evidence="2 3" key="1">
    <citation type="journal article" date="2019" name="Int. J. Syst. Evol. Microbiol.">
        <title>The Global Catalogue of Microorganisms (GCM) 10K type strain sequencing project: providing services to taxonomists for standard genome sequencing and annotation.</title>
        <authorList>
            <consortium name="The Broad Institute Genomics Platform"/>
            <consortium name="The Broad Institute Genome Sequencing Center for Infectious Disease"/>
            <person name="Wu L."/>
            <person name="Ma J."/>
        </authorList>
    </citation>
    <scope>NUCLEOTIDE SEQUENCE [LARGE SCALE GENOMIC DNA]</scope>
    <source>
        <strain evidence="2 3">JCM 14718</strain>
    </source>
</reference>
<dbReference type="InterPro" id="IPR043132">
    <property type="entry name" value="BCAT-like_C"/>
</dbReference>
<keyword evidence="3" id="KW-1185">Reference proteome</keyword>
<gene>
    <name evidence="2" type="ORF">GCM10009765_08870</name>
</gene>
<dbReference type="Gene3D" id="3.20.10.10">
    <property type="entry name" value="D-amino Acid Aminotransferase, subunit A, domain 2"/>
    <property type="match status" value="1"/>
</dbReference>
<comment type="caution">
    <text evidence="2">The sequence shown here is derived from an EMBL/GenBank/DDBJ whole genome shotgun (WGS) entry which is preliminary data.</text>
</comment>
<sequence>MTNVHNPFGAPCPQVAVEGEIVPADEARISVHANALSYGTGTFEGIRAFWNAEHEQLYLFEGAAHYQRLHRSARILGLPLRFSVDELVAMTHDLLRANDVRTDAYVRPLLLLSGEVLPVRMHDIDSRLSIAVTPVVGDYANPSGLRCMVSTWRRASDASTPIRAKVIGSYVGPALAKTEAVRAGYDEALMLTGDGFVAEATTANIMVRFGKTWSTPIGTDDILAGITRQQLLELIPEITTAKVDERRVHRSELYAADEVLLCGTASIVSSVVDIDGRRIGSGRPGEQALRLRHDLQAIARRQTTQHQEWTTAVYEKE</sequence>
<dbReference type="Proteomes" id="UP001500618">
    <property type="component" value="Unassembled WGS sequence"/>
</dbReference>
<dbReference type="SUPFAM" id="SSF56752">
    <property type="entry name" value="D-aminoacid aminotransferase-like PLP-dependent enzymes"/>
    <property type="match status" value="1"/>
</dbReference>
<dbReference type="PANTHER" id="PTHR42743">
    <property type="entry name" value="AMINO-ACID AMINOTRANSFERASE"/>
    <property type="match status" value="1"/>
</dbReference>
<dbReference type="EMBL" id="BAAANY010000002">
    <property type="protein sequence ID" value="GAA1661567.1"/>
    <property type="molecule type" value="Genomic_DNA"/>
</dbReference>